<dbReference type="CDD" id="cd01317">
    <property type="entry name" value="DHOase_IIa"/>
    <property type="match status" value="1"/>
</dbReference>
<dbReference type="InterPro" id="IPR032466">
    <property type="entry name" value="Metal_Hydrolase"/>
</dbReference>
<feature type="binding site" evidence="7">
    <location>
        <position position="158"/>
    </location>
    <ligand>
        <name>Zn(2+)</name>
        <dbReference type="ChEBI" id="CHEBI:29105"/>
        <label>2</label>
    </ligand>
</feature>
<dbReference type="NCBIfam" id="NF006837">
    <property type="entry name" value="PRK09357.1-2"/>
    <property type="match status" value="1"/>
</dbReference>
<evidence type="ECO:0000259" key="8">
    <source>
        <dbReference type="Pfam" id="PF12890"/>
    </source>
</evidence>
<dbReference type="GO" id="GO:0044205">
    <property type="term" value="P:'de novo' UMP biosynthetic process"/>
    <property type="evidence" value="ECO:0007669"/>
    <property type="project" value="UniProtKB-UniRule"/>
</dbReference>
<dbReference type="InterPro" id="IPR002195">
    <property type="entry name" value="Dihydroorotase_CS"/>
</dbReference>
<feature type="binding site" evidence="7">
    <location>
        <position position="316"/>
    </location>
    <ligand>
        <name>substrate</name>
    </ligand>
</feature>
<keyword evidence="3 7" id="KW-0479">Metal-binding</keyword>
<dbReference type="PROSITE" id="PS00482">
    <property type="entry name" value="DIHYDROOROTASE_1"/>
    <property type="match status" value="1"/>
</dbReference>
<evidence type="ECO:0000256" key="3">
    <source>
        <dbReference type="ARBA" id="ARBA00022723"/>
    </source>
</evidence>
<evidence type="ECO:0000256" key="5">
    <source>
        <dbReference type="ARBA" id="ARBA00022833"/>
    </source>
</evidence>
<evidence type="ECO:0000256" key="7">
    <source>
        <dbReference type="HAMAP-Rule" id="MF_00220"/>
    </source>
</evidence>
<comment type="caution">
    <text evidence="7">Lacks conserved residue(s) required for the propagation of feature annotation.</text>
</comment>
<dbReference type="Proteomes" id="UP000244369">
    <property type="component" value="Chromosome"/>
</dbReference>
<feature type="binding site" evidence="7">
    <location>
        <position position="285"/>
    </location>
    <ligand>
        <name>substrate</name>
    </ligand>
</feature>
<feature type="binding site" evidence="7">
    <location>
        <position position="239"/>
    </location>
    <ligand>
        <name>Zn(2+)</name>
        <dbReference type="ChEBI" id="CHEBI:29105"/>
        <label>2</label>
    </ligand>
</feature>
<organism evidence="9 10">
    <name type="scientific">Limosilactobacillus reuteri</name>
    <name type="common">Lactobacillus reuteri</name>
    <dbReference type="NCBI Taxonomy" id="1598"/>
    <lineage>
        <taxon>Bacteria</taxon>
        <taxon>Bacillati</taxon>
        <taxon>Bacillota</taxon>
        <taxon>Bacilli</taxon>
        <taxon>Lactobacillales</taxon>
        <taxon>Lactobacillaceae</taxon>
        <taxon>Limosilactobacillus</taxon>
    </lineage>
</organism>
<dbReference type="NCBIfam" id="TIGR00857">
    <property type="entry name" value="pyrC_multi"/>
    <property type="match status" value="1"/>
</dbReference>
<dbReference type="SUPFAM" id="SSF51556">
    <property type="entry name" value="Metallo-dependent hydrolases"/>
    <property type="match status" value="1"/>
</dbReference>
<dbReference type="GO" id="GO:0005737">
    <property type="term" value="C:cytoplasm"/>
    <property type="evidence" value="ECO:0007669"/>
    <property type="project" value="TreeGrafter"/>
</dbReference>
<evidence type="ECO:0000313" key="9">
    <source>
        <dbReference type="EMBL" id="AWD61515.1"/>
    </source>
</evidence>
<keyword evidence="6 7" id="KW-0665">Pyrimidine biosynthesis</keyword>
<dbReference type="GO" id="GO:0006145">
    <property type="term" value="P:purine nucleobase catabolic process"/>
    <property type="evidence" value="ECO:0007669"/>
    <property type="project" value="TreeGrafter"/>
</dbReference>
<comment type="function">
    <text evidence="1 7">Catalyzes the reversible cyclization of carbamoyl aspartate to dihydroorotate.</text>
</comment>
<feature type="active site" evidence="7">
    <location>
        <position position="312"/>
    </location>
</feature>
<keyword evidence="5 7" id="KW-0862">Zinc</keyword>
<feature type="binding site" evidence="7">
    <location>
        <position position="158"/>
    </location>
    <ligand>
        <name>Zn(2+)</name>
        <dbReference type="ChEBI" id="CHEBI:29105"/>
        <label>1</label>
    </ligand>
</feature>
<dbReference type="Gene3D" id="2.30.40.10">
    <property type="entry name" value="Urease, subunit C, domain 1"/>
    <property type="match status" value="1"/>
</dbReference>
<dbReference type="InterPro" id="IPR050138">
    <property type="entry name" value="DHOase/Allantoinase_Hydrolase"/>
</dbReference>
<protein>
    <recommendedName>
        <fullName evidence="7">Dihydroorotase</fullName>
        <shortName evidence="7">DHOase</shortName>
        <ecNumber evidence="7">3.5.2.3</ecNumber>
    </recommendedName>
</protein>
<comment type="catalytic activity">
    <reaction evidence="7">
        <text>(S)-dihydroorotate + H2O = N-carbamoyl-L-aspartate + H(+)</text>
        <dbReference type="Rhea" id="RHEA:24296"/>
        <dbReference type="ChEBI" id="CHEBI:15377"/>
        <dbReference type="ChEBI" id="CHEBI:15378"/>
        <dbReference type="ChEBI" id="CHEBI:30864"/>
        <dbReference type="ChEBI" id="CHEBI:32814"/>
        <dbReference type="EC" id="3.5.2.3"/>
    </reaction>
</comment>
<feature type="binding site" evidence="7">
    <location>
        <position position="100"/>
    </location>
    <ligand>
        <name>substrate</name>
    </ligand>
</feature>
<proteinExistence type="inferred from homology"/>
<comment type="similarity">
    <text evidence="2 7">Belongs to the metallo-dependent hydrolases superfamily. DHOase family. Class I DHOase subfamily.</text>
</comment>
<accession>A0A2S1ENK3</accession>
<comment type="cofactor">
    <cofactor evidence="7">
        <name>Zn(2+)</name>
        <dbReference type="ChEBI" id="CHEBI:29105"/>
    </cofactor>
    <text evidence="7">Binds 2 Zn(2+) ions per subunit.</text>
</comment>
<evidence type="ECO:0000313" key="10">
    <source>
        <dbReference type="Proteomes" id="UP000244369"/>
    </source>
</evidence>
<dbReference type="AlphaFoldDB" id="A0A2S1ENK3"/>
<dbReference type="Gene3D" id="3.20.20.140">
    <property type="entry name" value="Metal-dependent hydrolases"/>
    <property type="match status" value="1"/>
</dbReference>
<dbReference type="GO" id="GO:0008270">
    <property type="term" value="F:zinc ion binding"/>
    <property type="evidence" value="ECO:0007669"/>
    <property type="project" value="UniProtKB-UniRule"/>
</dbReference>
<keyword evidence="4 7" id="KW-0378">Hydrolase</keyword>
<dbReference type="EMBL" id="CP027805">
    <property type="protein sequence ID" value="AWD61515.1"/>
    <property type="molecule type" value="Genomic_DNA"/>
</dbReference>
<feature type="binding site" evidence="7">
    <location>
        <position position="312"/>
    </location>
    <ligand>
        <name>Zn(2+)</name>
        <dbReference type="ChEBI" id="CHEBI:29105"/>
        <label>1</label>
    </ligand>
</feature>
<dbReference type="InterPro" id="IPR024403">
    <property type="entry name" value="DHOase_cat"/>
</dbReference>
<feature type="binding site" evidence="7">
    <location>
        <begin position="68"/>
        <end position="70"/>
    </location>
    <ligand>
        <name>substrate</name>
    </ligand>
</feature>
<dbReference type="GO" id="GO:0004151">
    <property type="term" value="F:dihydroorotase activity"/>
    <property type="evidence" value="ECO:0007669"/>
    <property type="project" value="UniProtKB-UniRule"/>
</dbReference>
<sequence length="435" mass="47144">MITMSKAILLTNGQRIYNDELVKSEVLIVDGKIKAIGEHSQAQAPSDAEKVDLDNGLITPGLIDIHVHLREPGYTNKETIATGSKAAAHGGFTTIAAMANLNPTCDTPEKFKEQVDRNEKTGLVKILQYSPVTVGRAGKQEVNVAEQYTAGARLFSDDGAGIQDAGVVYQAMQQLAKVNAPLCDHAQDNQLAQNGVINDGATITKKLALPGMPAISETAQIARNLVIAQATGVHYHVCHVSTKESIDLIRHAKQQGINVTCEVTPHHLLLADADIKEDDAEFKMNPPLRQRLDQQACLIGLLDGTIDCIATDHAPHTDAEKQQGFLKSPNGIVGSETAFALLYTHFVKTGIFTLAQLINWMAVKPQAIFNLDNAGLLKVGYPADIAVFDINHQDVIHPDQFFSKGHNTPFVGEQVYGMTKRTYVDGKLVYLEGEG</sequence>
<dbReference type="EC" id="3.5.2.3" evidence="7"/>
<evidence type="ECO:0000256" key="2">
    <source>
        <dbReference type="ARBA" id="ARBA00010286"/>
    </source>
</evidence>
<dbReference type="HAMAP" id="MF_00220_B">
    <property type="entry name" value="PyrC_classI_B"/>
    <property type="match status" value="1"/>
</dbReference>
<reference evidence="9 10" key="1">
    <citation type="submission" date="2018-03" db="EMBL/GenBank/DDBJ databases">
        <title>Complete Genome Sequence of the Chinese traditional Highland Barley wine Isolate Lactobacillus reuteri WHH1689.</title>
        <authorList>
            <person name="Chen S."/>
            <person name="Chen L."/>
            <person name="Chen L."/>
            <person name="Li Y."/>
        </authorList>
    </citation>
    <scope>NUCLEOTIDE SEQUENCE [LARGE SCALE GENOMIC DNA]</scope>
    <source>
        <strain evidence="9 10">WHH1689</strain>
    </source>
</reference>
<gene>
    <name evidence="7 9" type="primary">pyrC</name>
    <name evidence="9" type="ORF">LWHH1689_0149</name>
</gene>
<dbReference type="Pfam" id="PF12890">
    <property type="entry name" value="DHOase"/>
    <property type="match status" value="1"/>
</dbReference>
<dbReference type="InterPro" id="IPR011059">
    <property type="entry name" value="Metal-dep_hydrolase_composite"/>
</dbReference>
<dbReference type="PANTHER" id="PTHR43668:SF2">
    <property type="entry name" value="ALLANTOINASE"/>
    <property type="match status" value="1"/>
</dbReference>
<feature type="binding site" evidence="7">
    <location>
        <position position="66"/>
    </location>
    <ligand>
        <name>Zn(2+)</name>
        <dbReference type="ChEBI" id="CHEBI:29105"/>
        <label>1</label>
    </ligand>
</feature>
<dbReference type="PROSITE" id="PS00483">
    <property type="entry name" value="DIHYDROOROTASE_2"/>
    <property type="match status" value="1"/>
</dbReference>
<name>A0A2S1ENK3_LIMRT</name>
<dbReference type="SUPFAM" id="SSF51338">
    <property type="entry name" value="Composite domain of metallo-dependent hydrolases"/>
    <property type="match status" value="1"/>
</dbReference>
<evidence type="ECO:0000256" key="1">
    <source>
        <dbReference type="ARBA" id="ARBA00002368"/>
    </source>
</evidence>
<feature type="binding site" evidence="7">
    <location>
        <position position="68"/>
    </location>
    <ligand>
        <name>Zn(2+)</name>
        <dbReference type="ChEBI" id="CHEBI:29105"/>
        <label>1</label>
    </ligand>
</feature>
<feature type="binding site" evidence="7">
    <location>
        <position position="185"/>
    </location>
    <ligand>
        <name>Zn(2+)</name>
        <dbReference type="ChEBI" id="CHEBI:29105"/>
        <label>2</label>
    </ligand>
</feature>
<evidence type="ECO:0000256" key="6">
    <source>
        <dbReference type="ARBA" id="ARBA00022975"/>
    </source>
</evidence>
<feature type="domain" description="Dihydroorotase catalytic" evidence="8">
    <location>
        <begin position="57"/>
        <end position="245"/>
    </location>
</feature>
<dbReference type="UniPathway" id="UPA00070">
    <property type="reaction ID" value="UER00117"/>
</dbReference>
<dbReference type="PANTHER" id="PTHR43668">
    <property type="entry name" value="ALLANTOINASE"/>
    <property type="match status" value="1"/>
</dbReference>
<comment type="pathway">
    <text evidence="7">Pyrimidine metabolism; UMP biosynthesis via de novo pathway; (S)-dihydroorotate from bicarbonate: step 3/3.</text>
</comment>
<evidence type="ECO:0000256" key="4">
    <source>
        <dbReference type="ARBA" id="ARBA00022801"/>
    </source>
</evidence>
<dbReference type="GO" id="GO:0004038">
    <property type="term" value="F:allantoinase activity"/>
    <property type="evidence" value="ECO:0007669"/>
    <property type="project" value="TreeGrafter"/>
</dbReference>
<dbReference type="InterPro" id="IPR004722">
    <property type="entry name" value="DHOase"/>
</dbReference>